<organism evidence="2 3">
    <name type="scientific">Homo sapiens</name>
    <name type="common">Human</name>
    <dbReference type="NCBI Taxonomy" id="9606"/>
    <lineage>
        <taxon>Eukaryota</taxon>
        <taxon>Metazoa</taxon>
        <taxon>Chordata</taxon>
        <taxon>Craniata</taxon>
        <taxon>Vertebrata</taxon>
        <taxon>Euteleostomi</taxon>
        <taxon>Mammalia</taxon>
        <taxon>Eutheria</taxon>
        <taxon>Euarchontoglires</taxon>
        <taxon>Primates</taxon>
        <taxon>Haplorrhini</taxon>
        <taxon>Catarrhini</taxon>
        <taxon>Hominidae</taxon>
        <taxon>Homo</taxon>
    </lineage>
</organism>
<accession>A0A087WZL4</accession>
<dbReference type="Bgee" id="ENSG00000106123">
    <property type="expression patterns" value="Expressed in primary visual cortex and 98 other cell types or tissues"/>
</dbReference>
<evidence type="ECO:0000313" key="3">
    <source>
        <dbReference type="Proteomes" id="UP000005640"/>
    </source>
</evidence>
<reference evidence="2" key="3">
    <citation type="journal article" date="2004" name="Nature">
        <title>Finishing the euchromatic sequence of the human genome.</title>
        <authorList>
            <consortium name="International Human Genome Sequencing Consortium"/>
        </authorList>
    </citation>
    <scope>NUCLEOTIDE SEQUENCE [LARGE SCALE GENOMIC DNA]</scope>
</reference>
<dbReference type="ExpressionAtlas" id="A0A087WZL4">
    <property type="expression patterns" value="baseline and differential"/>
</dbReference>
<dbReference type="OpenTargets" id="ENSG00000106123"/>
<dbReference type="VEuPathDB" id="HostDB:ENSG00000106123"/>
<dbReference type="OrthoDB" id="9826029at2759"/>
<evidence type="ECO:0000256" key="1">
    <source>
        <dbReference type="SAM" id="SignalP"/>
    </source>
</evidence>
<dbReference type="AlphaFoldDB" id="A0A087WZL4"/>
<gene>
    <name evidence="2" type="primary">EPHB6</name>
</gene>
<dbReference type="HGNC" id="HGNC:3396">
    <property type="gene designation" value="EPHB6"/>
</dbReference>
<dbReference type="GeneTree" id="ENSGT00940000160399"/>
<proteinExistence type="predicted"/>
<dbReference type="Ensembl" id="ENST00000634148.1">
    <property type="protein sequence ID" value="ENSP00000487720.1"/>
    <property type="gene ID" value="ENSG00000275482.4"/>
</dbReference>
<reference evidence="2 3" key="2">
    <citation type="journal article" date="2003" name="Nature">
        <title>The DNA sequence of human chromosome 7.</title>
        <authorList>
            <person name="Hillier L.W."/>
            <person name="Fulton R.S."/>
            <person name="Fulton L.A."/>
            <person name="Graves T.A."/>
            <person name="Pepin K.H."/>
            <person name="Wagner-McPherson C."/>
            <person name="Layman D."/>
            <person name="Maas J."/>
            <person name="Jaeger S."/>
            <person name="Walker R."/>
            <person name="Wylie K."/>
            <person name="Sekhon M."/>
            <person name="Becker M.C."/>
            <person name="O'Laughlin M.D."/>
            <person name="Schaller M.E."/>
            <person name="Fewell G.A."/>
            <person name="Delehaunty K.D."/>
            <person name="Miner T.L."/>
            <person name="Nash W.E."/>
            <person name="Cordes M."/>
            <person name="Du H."/>
            <person name="Sun H."/>
            <person name="Edwards J."/>
            <person name="Bradshaw-Cordum H."/>
            <person name="Ali J."/>
            <person name="Andrews S."/>
            <person name="Isak A."/>
            <person name="Vanbrunt A."/>
            <person name="Nguyen C."/>
            <person name="Du F."/>
            <person name="Lamar B."/>
            <person name="Courtney L."/>
            <person name="Kalicki J."/>
            <person name="Ozersky P."/>
            <person name="Bielicki L."/>
            <person name="Scott K."/>
            <person name="Holmes A."/>
            <person name="Harkins R."/>
            <person name="Harris A."/>
            <person name="Strong C.M."/>
            <person name="Hou S."/>
            <person name="Tomlinson C."/>
            <person name="Dauphin-Kohlberg S."/>
            <person name="Kozlowicz-Reilly A."/>
            <person name="Leonard S."/>
            <person name="Rohlfing T."/>
            <person name="Rock S.M."/>
            <person name="Tin-Wollam A.M."/>
            <person name="Abbott A."/>
            <person name="Minx P."/>
            <person name="Maupin R."/>
            <person name="Strowmatt C."/>
            <person name="Latreille P."/>
            <person name="Miller N."/>
            <person name="Johnson D."/>
            <person name="Murray J."/>
            <person name="Woessner J.P."/>
            <person name="Wendl M.C."/>
            <person name="Yang S.P."/>
            <person name="Schultz B.R."/>
            <person name="Wallis J.W."/>
            <person name="Spieth J."/>
            <person name="Bieri T.A."/>
            <person name="Nelson J.O."/>
            <person name="Berkowicz N."/>
            <person name="Wohldmann P.E."/>
            <person name="Cook L.L."/>
            <person name="Hickenbotham M.T."/>
            <person name="Eldred J."/>
            <person name="Williams D."/>
            <person name="Bedell J.A."/>
            <person name="Mardis E.R."/>
            <person name="Clifton S.W."/>
            <person name="Chissoe S.L."/>
            <person name="Marra M.A."/>
            <person name="Raymond C."/>
            <person name="Haugen E."/>
            <person name="Gillett W."/>
            <person name="Zhou Y."/>
            <person name="James R."/>
            <person name="Phelps K."/>
            <person name="Iadanoto S."/>
            <person name="Bubb K."/>
            <person name="Simms E."/>
            <person name="Levy R."/>
            <person name="Clendenning J."/>
            <person name="Kaul R."/>
            <person name="Kent W.J."/>
            <person name="Furey T.S."/>
            <person name="Baertsch R.A."/>
            <person name="Brent M.R."/>
            <person name="Keibler E."/>
            <person name="Flicek P."/>
            <person name="Bork P."/>
            <person name="Suyama M."/>
            <person name="Bailey J.A."/>
            <person name="Portnoy M.E."/>
            <person name="Torrents D."/>
            <person name="Chinwalla A.T."/>
            <person name="Gish W.R."/>
            <person name="Eddy S.R."/>
            <person name="McPherson J.D."/>
            <person name="Olson M.V."/>
            <person name="Eichler E.E."/>
            <person name="Green E.D."/>
            <person name="Waterston R.H."/>
            <person name="Wilson R.K."/>
        </authorList>
    </citation>
    <scope>NUCLEOTIDE SEQUENCE [LARGE SCALE GENOMIC DNA]</scope>
</reference>
<reference evidence="2" key="1">
    <citation type="journal article" date="2001" name="Nature">
        <title>Initial sequencing and analysis of the human genome.</title>
        <authorList>
            <consortium name="International Human Genome Sequencing Consortium"/>
            <person name="Lander E.S."/>
            <person name="Linton L.M."/>
            <person name="Birren B."/>
            <person name="Nusbaum C."/>
            <person name="Zody M.C."/>
            <person name="Baldwin J."/>
            <person name="Devon K."/>
            <person name="Dewar K."/>
            <person name="Doyle M."/>
            <person name="FitzHugh W."/>
            <person name="Funke R."/>
            <person name="Gage D."/>
            <person name="Harris K."/>
            <person name="Heaford A."/>
            <person name="Howland J."/>
            <person name="Kann L."/>
            <person name="Lehoczky J."/>
            <person name="LeVine R."/>
            <person name="McEwan P."/>
            <person name="McKernan K."/>
            <person name="Meldrim J."/>
            <person name="Mesirov J.P."/>
            <person name="Miranda C."/>
            <person name="Morris W."/>
            <person name="Naylor J."/>
            <person name="Raymond C."/>
            <person name="Rosetti M."/>
            <person name="Santos R."/>
            <person name="Sheridan A."/>
            <person name="Sougnez C."/>
            <person name="Stange-Thomann N."/>
            <person name="Stojanovic N."/>
            <person name="Subramanian A."/>
            <person name="Wyman D."/>
            <person name="Rogers J."/>
            <person name="Sulston J."/>
            <person name="Ainscough R."/>
            <person name="Beck S."/>
            <person name="Bentley D."/>
            <person name="Burton J."/>
            <person name="Clee C."/>
            <person name="Carter N."/>
            <person name="Coulson A."/>
            <person name="Deadman R."/>
            <person name="Deloukas P."/>
            <person name="Dunham A."/>
            <person name="Dunham I."/>
            <person name="Durbin R."/>
            <person name="French L."/>
            <person name="Grafham D."/>
            <person name="Gregory S."/>
            <person name="Hubbard T."/>
            <person name="Humphray S."/>
            <person name="Hunt A."/>
            <person name="Jones M."/>
            <person name="Lloyd C."/>
            <person name="McMurray A."/>
            <person name="Matthews L."/>
            <person name="Mercer S."/>
            <person name="Milne S."/>
            <person name="Mullikin J.C."/>
            <person name="Mungall A."/>
            <person name="Plumb R."/>
            <person name="Ross M."/>
            <person name="Shownkeen R."/>
            <person name="Sims S."/>
            <person name="Waterston R.H."/>
            <person name="Wilson R.K."/>
            <person name="Hillier L.W."/>
            <person name="McPherson J.D."/>
            <person name="Marra M.A."/>
            <person name="Mardis E.R."/>
            <person name="Fulton L.A."/>
            <person name="Chinwalla A.T."/>
            <person name="Pepin K.H."/>
            <person name="Gish W.R."/>
            <person name="Chissoe S.L."/>
            <person name="Wendl M.C."/>
            <person name="Delehaunty K.D."/>
            <person name="Miner T.L."/>
            <person name="Delehaunty A."/>
            <person name="Kramer J.B."/>
            <person name="Cook L.L."/>
            <person name="Fulton R.S."/>
            <person name="Johnson D.L."/>
            <person name="Minx P.J."/>
            <person name="Clifton S.W."/>
            <person name="Hawkins T."/>
            <person name="Branscomb E."/>
            <person name="Predki P."/>
            <person name="Richardson P."/>
            <person name="Wenning S."/>
            <person name="Slezak T."/>
            <person name="Doggett N."/>
            <person name="Cheng J.F."/>
            <person name="Olsen A."/>
            <person name="Lucas S."/>
            <person name="Elkin C."/>
            <person name="Uberbacher E."/>
            <person name="Frazier M."/>
            <person name="Gibbs R.A."/>
            <person name="Muzny D.M."/>
            <person name="Scherer S.E."/>
            <person name="Bouck J.B."/>
            <person name="Sodergren E.J."/>
            <person name="Worley K.C."/>
            <person name="Rives C.M."/>
            <person name="Gorrell J.H."/>
            <person name="Metzker M.L."/>
            <person name="Naylor S.L."/>
            <person name="Kucherlapati R.S."/>
            <person name="Nelson D.L."/>
            <person name="Weinstock G.M."/>
            <person name="Sakaki Y."/>
            <person name="Fujiyama A."/>
            <person name="Hattori M."/>
            <person name="Yada T."/>
            <person name="Toyoda A."/>
            <person name="Itoh T."/>
            <person name="Kawagoe C."/>
            <person name="Watanabe H."/>
            <person name="Totoki Y."/>
            <person name="Taylor T."/>
            <person name="Weissenbach J."/>
            <person name="Heilig R."/>
            <person name="Saurin W."/>
            <person name="Artiguenave F."/>
            <person name="Brottier P."/>
            <person name="Bruls T."/>
            <person name="Pelletier E."/>
            <person name="Robert C."/>
            <person name="Wincker P."/>
            <person name="Smith D.R."/>
            <person name="Doucette-Stamm L."/>
            <person name="Rubenfield M."/>
            <person name="Weinstock K."/>
            <person name="Lee H.M."/>
            <person name="Dubois J."/>
            <person name="Rosenthal A."/>
            <person name="Platzer M."/>
            <person name="Nyakatura G."/>
            <person name="Taudien S."/>
            <person name="Rump A."/>
            <person name="Yang H."/>
            <person name="Yu J."/>
            <person name="Wang J."/>
            <person name="Huang G."/>
            <person name="Gu J."/>
            <person name="Hood L."/>
            <person name="Rowen L."/>
            <person name="Madan A."/>
            <person name="Qin S."/>
            <person name="Davis R.W."/>
            <person name="Federspiel N.A."/>
            <person name="Abola A.P."/>
            <person name="Proctor M.J."/>
            <person name="Myers R.M."/>
            <person name="Schmutz J."/>
            <person name="Dickson M."/>
            <person name="Grimwood J."/>
            <person name="Cox D.R."/>
            <person name="Olson M.V."/>
            <person name="Kaul R."/>
            <person name="Raymond C."/>
            <person name="Shimizu N."/>
            <person name="Kawasaki K."/>
            <person name="Minoshima S."/>
            <person name="Evans G.A."/>
            <person name="Athanasiou M."/>
            <person name="Schultz R."/>
            <person name="Roe B.A."/>
            <person name="Chen F."/>
            <person name="Pan H."/>
            <person name="Ramser J."/>
            <person name="Lehrach H."/>
            <person name="Reinhardt R."/>
            <person name="McCombie W.R."/>
            <person name="de la Bastide M."/>
            <person name="Dedhia N."/>
            <person name="Blocker H."/>
            <person name="Hornischer K."/>
            <person name="Nordsiek G."/>
            <person name="Agarwala R."/>
            <person name="Aravind L."/>
            <person name="Bailey J.A."/>
            <person name="Bateman A."/>
            <person name="Batzoglou S."/>
            <person name="Birney E."/>
            <person name="Bork P."/>
            <person name="Brown D.G."/>
            <person name="Burge C.B."/>
            <person name="Cerutti L."/>
            <person name="Chen H.C."/>
            <person name="Church D."/>
            <person name="Clamp M."/>
            <person name="Copley R.R."/>
            <person name="Doerks T."/>
            <person name="Eddy S.R."/>
            <person name="Eichler E.E."/>
            <person name="Furey T.S."/>
            <person name="Galagan J."/>
            <person name="Gilbert J.G."/>
            <person name="Harmon C."/>
            <person name="Hayashizaki Y."/>
            <person name="Haussler D."/>
            <person name="Hermjakob H."/>
            <person name="Hokamp K."/>
            <person name="Jang W."/>
            <person name="Johnson L.S."/>
            <person name="Jones T.A."/>
            <person name="Kasif S."/>
            <person name="Kaspryzk A."/>
            <person name="Kennedy S."/>
            <person name="Kent W.J."/>
            <person name="Kitts P."/>
            <person name="Koonin E.V."/>
            <person name="Korf I."/>
            <person name="Kulp D."/>
            <person name="Lancet D."/>
            <person name="Lowe T.M."/>
            <person name="McLysaght A."/>
            <person name="Mikkelsen T."/>
            <person name="Moran J.V."/>
            <person name="Mulder N."/>
            <person name="Pollara V.J."/>
            <person name="Ponting C.P."/>
            <person name="Schuler G."/>
            <person name="Schultz J."/>
            <person name="Slater G."/>
            <person name="Smit A.F."/>
            <person name="Stupka E."/>
            <person name="Szustakowski J."/>
            <person name="Thierry-Mieg D."/>
            <person name="Thierry-Mieg J."/>
            <person name="Wagner L."/>
            <person name="Wallis J."/>
            <person name="Wheeler R."/>
            <person name="Williams A."/>
            <person name="Wolf Y.I."/>
            <person name="Wolfe K.H."/>
            <person name="Yang S.P."/>
            <person name="Yeh R.F."/>
            <person name="Collins F."/>
            <person name="Guyer M.S."/>
            <person name="Peterson J."/>
            <person name="Felsenfeld A."/>
            <person name="Wetterstrand K.A."/>
            <person name="Patrinos A."/>
            <person name="Morgan M.J."/>
            <person name="de Jong P."/>
            <person name="Catanese J.J."/>
            <person name="Osoegawa K."/>
            <person name="Shizuya H."/>
            <person name="Choi S."/>
            <person name="Chen Y.J."/>
        </authorList>
    </citation>
    <scope>NUCLEOTIDE SEQUENCE [LARGE SCALE GENOMIC DNA]</scope>
</reference>
<evidence type="ECO:0000313" key="2">
    <source>
        <dbReference type="Ensembl" id="ENSP00000482735.1"/>
    </source>
</evidence>
<dbReference type="Proteomes" id="UP000005640">
    <property type="component" value="Chromosome 7"/>
</dbReference>
<feature type="signal peptide" evidence="1">
    <location>
        <begin position="1"/>
        <end position="31"/>
    </location>
</feature>
<reference evidence="2" key="4">
    <citation type="submission" date="2025-05" db="UniProtKB">
        <authorList>
            <consortium name="Ensembl"/>
        </authorList>
    </citation>
    <scope>IDENTIFICATION</scope>
</reference>
<dbReference type="HOGENOM" id="CLU_3124557_0_0_1"/>
<keyword evidence="3" id="KW-1185">Reference proteome</keyword>
<dbReference type="EMBL" id="AC245427">
    <property type="status" value="NOT_ANNOTATED_CDS"/>
    <property type="molecule type" value="Genomic_DNA"/>
</dbReference>
<dbReference type="ChiTaRS" id="EPHB6">
    <property type="organism name" value="human"/>
</dbReference>
<protein>
    <submittedName>
        <fullName evidence="2">EPH receptor B6</fullName>
    </submittedName>
</protein>
<keyword evidence="1" id="KW-0732">Signal</keyword>
<dbReference type="UCSC" id="uc064itt.1">
    <property type="organism name" value="human"/>
</dbReference>
<dbReference type="Ensembl" id="ENST00000614832.4">
    <property type="protein sequence ID" value="ENSP00000482735.1"/>
    <property type="gene ID" value="ENSG00000106123.13"/>
</dbReference>
<feature type="chain" id="PRO_5014503718" evidence="1">
    <location>
        <begin position="32"/>
        <end position="50"/>
    </location>
</feature>
<sequence>MATEGAAQLGNRVAGMVCSLWVLLLVSSVLALEVGRGECSGRPATPDSDL</sequence>
<name>A0A087WZL4_HUMAN</name>